<keyword evidence="2" id="KW-1185">Reference proteome</keyword>
<protein>
    <submittedName>
        <fullName evidence="1">Uncharacterized protein</fullName>
    </submittedName>
</protein>
<reference evidence="1" key="1">
    <citation type="submission" date="2022-10" db="EMBL/GenBank/DDBJ databases">
        <title>Culturing micro-colonial fungi from biological soil crusts in the Mojave desert and describing Neophaeococcomyces mojavensis, and introducing the new genera and species Taxawa tesnikishii.</title>
        <authorList>
            <person name="Kurbessoian T."/>
            <person name="Stajich J.E."/>
        </authorList>
    </citation>
    <scope>NUCLEOTIDE SEQUENCE</scope>
    <source>
        <strain evidence="1">JES_115</strain>
    </source>
</reference>
<proteinExistence type="predicted"/>
<name>A0ACC2YJL6_9PEZI</name>
<dbReference type="Proteomes" id="UP001172680">
    <property type="component" value="Unassembled WGS sequence"/>
</dbReference>
<organism evidence="1 2">
    <name type="scientific">Coniosporium tulheliwenetii</name>
    <dbReference type="NCBI Taxonomy" id="3383036"/>
    <lineage>
        <taxon>Eukaryota</taxon>
        <taxon>Fungi</taxon>
        <taxon>Dikarya</taxon>
        <taxon>Ascomycota</taxon>
        <taxon>Pezizomycotina</taxon>
        <taxon>Dothideomycetes</taxon>
        <taxon>Dothideomycetes incertae sedis</taxon>
        <taxon>Coniosporium</taxon>
    </lineage>
</organism>
<comment type="caution">
    <text evidence="1">The sequence shown here is derived from an EMBL/GenBank/DDBJ whole genome shotgun (WGS) entry which is preliminary data.</text>
</comment>
<evidence type="ECO:0000313" key="2">
    <source>
        <dbReference type="Proteomes" id="UP001172680"/>
    </source>
</evidence>
<accession>A0ACC2YJL6</accession>
<evidence type="ECO:0000313" key="1">
    <source>
        <dbReference type="EMBL" id="KAJ9635400.1"/>
    </source>
</evidence>
<dbReference type="EMBL" id="JAPDRP010000027">
    <property type="protein sequence ID" value="KAJ9635400.1"/>
    <property type="molecule type" value="Genomic_DNA"/>
</dbReference>
<gene>
    <name evidence="1" type="ORF">H2199_008403</name>
</gene>
<sequence>MTENAYSPCPAANLLRSFTKSQKLFRGKSLYARQRSLTEKLLAASRTEQEASVSLAHELLRLKTFEALNLTHTCCDGNCDLRKRQSPTPEETEIDEIQDEERILIAQLEELVAEFDFEFERRQEPLLAFLDGYWTERMEEVLAESDSSDEEAIRQIEELGVKVRK</sequence>